<evidence type="ECO:0000256" key="1">
    <source>
        <dbReference type="SAM" id="MobiDB-lite"/>
    </source>
</evidence>
<gene>
    <name evidence="2" type="ORF">PCAR00345_LOCUS5817</name>
</gene>
<name>A0A7S4B402_CHRCT</name>
<feature type="region of interest" description="Disordered" evidence="1">
    <location>
        <begin position="224"/>
        <end position="250"/>
    </location>
</feature>
<evidence type="ECO:0008006" key="3">
    <source>
        <dbReference type="Google" id="ProtNLM"/>
    </source>
</evidence>
<accession>A0A7S4B402</accession>
<evidence type="ECO:0000313" key="2">
    <source>
        <dbReference type="EMBL" id="CAE0753230.1"/>
    </source>
</evidence>
<reference evidence="2" key="1">
    <citation type="submission" date="2021-01" db="EMBL/GenBank/DDBJ databases">
        <authorList>
            <person name="Corre E."/>
            <person name="Pelletier E."/>
            <person name="Niang G."/>
            <person name="Scheremetjew M."/>
            <person name="Finn R."/>
            <person name="Kale V."/>
            <person name="Holt S."/>
            <person name="Cochrane G."/>
            <person name="Meng A."/>
            <person name="Brown T."/>
            <person name="Cohen L."/>
        </authorList>
    </citation>
    <scope>NUCLEOTIDE SEQUENCE</scope>
    <source>
        <strain evidence="2">CCMP645</strain>
    </source>
</reference>
<dbReference type="AlphaFoldDB" id="A0A7S4B402"/>
<dbReference type="EMBL" id="HBIZ01009861">
    <property type="protein sequence ID" value="CAE0753230.1"/>
    <property type="molecule type" value="Transcribed_RNA"/>
</dbReference>
<organism evidence="2">
    <name type="scientific">Chrysotila carterae</name>
    <name type="common">Marine alga</name>
    <name type="synonym">Syracosphaera carterae</name>
    <dbReference type="NCBI Taxonomy" id="13221"/>
    <lineage>
        <taxon>Eukaryota</taxon>
        <taxon>Haptista</taxon>
        <taxon>Haptophyta</taxon>
        <taxon>Prymnesiophyceae</taxon>
        <taxon>Isochrysidales</taxon>
        <taxon>Isochrysidaceae</taxon>
        <taxon>Chrysotila</taxon>
    </lineage>
</organism>
<proteinExistence type="predicted"/>
<protein>
    <recommendedName>
        <fullName evidence="3">O-fucosyltransferase family protein</fullName>
    </recommendedName>
</protein>
<sequence length="472" mass="51869">MQSNGTHSKKNRLTLPPRLESDFSCKAQMPHRRTHGAFVLRTGAAGLGNQLNILWHVLEVAILLNRSLYVEHGNGPLKYITPPRSVVGGWEANLSSLESQHGSLTPARKVAYTTIMPAARRAAAANVIANELHQVKVVEITNFTAAQVGSLEEEMLFGRLPCYAAQLLRPATIVSEQVNQLLHGKVPVSVAMHVRSDDTGMASKIMSYSEYHRKKVTRSKTARCLPLPDPFKQSSEKKEKHKRAKDSSDPDVLAQDIAMNMKTMAACATRISRAAPVDATQFAATDSDRATDWLKTQFPGMLTSSGPVLHTGLVQRFFLSNASYELGFLRAMVDFFTLAHAPMFVFNCAVPEWLKSYYQSIHHKVSVRTRFPSSSTFSMNVILIRRGLGLPAGLSPVDRNGSLCEPLPLEPLHCQRCEKSIWDYGGGEDGGPATDPNAGLSASTRRPGNGSFRLDKRIIEHLRSPAFLTAGL</sequence>